<evidence type="ECO:0000256" key="5">
    <source>
        <dbReference type="ARBA" id="ARBA00022679"/>
    </source>
</evidence>
<keyword evidence="18" id="KW-1185">Reference proteome</keyword>
<keyword evidence="6 13" id="KW-0547">Nucleotide-binding</keyword>
<dbReference type="InterPro" id="IPR000719">
    <property type="entry name" value="Prot_kinase_dom"/>
</dbReference>
<reference evidence="17" key="3">
    <citation type="submission" date="2025-08" db="UniProtKB">
        <authorList>
            <consortium name="Ensembl"/>
        </authorList>
    </citation>
    <scope>IDENTIFICATION</scope>
</reference>
<dbReference type="Bgee" id="ENSELUG00000007180">
    <property type="expression patterns" value="Expressed in heart and 15 other cell types or tissues"/>
</dbReference>
<dbReference type="PROSITE" id="PS00108">
    <property type="entry name" value="PROTEIN_KINASE_ST"/>
    <property type="match status" value="1"/>
</dbReference>
<dbReference type="SUPFAM" id="SSF56112">
    <property type="entry name" value="Protein kinase-like (PK-like)"/>
    <property type="match status" value="1"/>
</dbReference>
<evidence type="ECO:0000256" key="12">
    <source>
        <dbReference type="ARBA" id="ARBA00048679"/>
    </source>
</evidence>
<dbReference type="PROSITE" id="PS50011">
    <property type="entry name" value="PROTEIN_KINASE_DOM"/>
    <property type="match status" value="1"/>
</dbReference>
<keyword evidence="4" id="KW-0723">Serine/threonine-protein kinase</keyword>
<dbReference type="PROSITE" id="PS00107">
    <property type="entry name" value="PROTEIN_KINASE_ATP"/>
    <property type="match status" value="1"/>
</dbReference>
<dbReference type="InterPro" id="IPR011009">
    <property type="entry name" value="Kinase-like_dom_sf"/>
</dbReference>
<accession>A0A6Q2YMZ8</accession>
<evidence type="ECO:0000256" key="8">
    <source>
        <dbReference type="ARBA" id="ARBA00022840"/>
    </source>
</evidence>
<dbReference type="GO" id="GO:0004674">
    <property type="term" value="F:protein serine/threonine kinase activity"/>
    <property type="evidence" value="ECO:0007669"/>
    <property type="project" value="UniProtKB-KW"/>
</dbReference>
<evidence type="ECO:0000256" key="11">
    <source>
        <dbReference type="ARBA" id="ARBA00047899"/>
    </source>
</evidence>
<keyword evidence="9 14" id="KW-0175">Coiled coil</keyword>
<evidence type="ECO:0000313" key="18">
    <source>
        <dbReference type="Proteomes" id="UP000265140"/>
    </source>
</evidence>
<evidence type="ECO:0000256" key="15">
    <source>
        <dbReference type="SAM" id="MobiDB-lite"/>
    </source>
</evidence>
<dbReference type="AlphaFoldDB" id="A0A6Q2YMZ8"/>
<evidence type="ECO:0000256" key="4">
    <source>
        <dbReference type="ARBA" id="ARBA00022527"/>
    </source>
</evidence>
<dbReference type="GO" id="GO:0007059">
    <property type="term" value="P:chromosome segregation"/>
    <property type="evidence" value="ECO:0007669"/>
    <property type="project" value="TreeGrafter"/>
</dbReference>
<feature type="region of interest" description="Disordered" evidence="15">
    <location>
        <begin position="271"/>
        <end position="304"/>
    </location>
</feature>
<dbReference type="Gene3D" id="1.10.510.10">
    <property type="entry name" value="Transferase(Phosphotransferase) domain 1"/>
    <property type="match status" value="1"/>
</dbReference>
<feature type="binding site" evidence="13">
    <location>
        <position position="408"/>
    </location>
    <ligand>
        <name>ATP</name>
        <dbReference type="ChEBI" id="CHEBI:30616"/>
    </ligand>
</feature>
<evidence type="ECO:0000256" key="13">
    <source>
        <dbReference type="PROSITE-ProRule" id="PRU10141"/>
    </source>
</evidence>
<dbReference type="PANTHER" id="PTHR22974">
    <property type="entry name" value="MIXED LINEAGE PROTEIN KINASE"/>
    <property type="match status" value="1"/>
</dbReference>
<dbReference type="Pfam" id="PF00069">
    <property type="entry name" value="Pkinase"/>
    <property type="match status" value="1"/>
</dbReference>
<dbReference type="GO" id="GO:0005634">
    <property type="term" value="C:nucleus"/>
    <property type="evidence" value="ECO:0007669"/>
    <property type="project" value="UniProtKB-SubCell"/>
</dbReference>
<keyword evidence="10" id="KW-0539">Nucleus</keyword>
<evidence type="ECO:0000313" key="17">
    <source>
        <dbReference type="Ensembl" id="ENSELUP00000067399.1"/>
    </source>
</evidence>
<feature type="coiled-coil region" evidence="14">
    <location>
        <begin position="330"/>
        <end position="364"/>
    </location>
</feature>
<evidence type="ECO:0000256" key="2">
    <source>
        <dbReference type="ARBA" id="ARBA00004123"/>
    </source>
</evidence>
<evidence type="ECO:0000256" key="9">
    <source>
        <dbReference type="ARBA" id="ARBA00023054"/>
    </source>
</evidence>
<dbReference type="Ensembl" id="ENSELUT00000061442.2">
    <property type="protein sequence ID" value="ENSELUP00000067399.1"/>
    <property type="gene ID" value="ENSELUG00000007180.3"/>
</dbReference>
<dbReference type="SMART" id="SM00220">
    <property type="entry name" value="S_TKc"/>
    <property type="match status" value="1"/>
</dbReference>
<dbReference type="GeneTree" id="ENSGT00950000182984"/>
<reference evidence="17" key="2">
    <citation type="submission" date="2020-02" db="EMBL/GenBank/DDBJ databases">
        <title>Esox lucius (northern pike) genome, fEsoLuc1, primary haplotype.</title>
        <authorList>
            <person name="Myers G."/>
            <person name="Karagic N."/>
            <person name="Meyer A."/>
            <person name="Pippel M."/>
            <person name="Reichard M."/>
            <person name="Winkler S."/>
            <person name="Tracey A."/>
            <person name="Sims Y."/>
            <person name="Howe K."/>
            <person name="Rhie A."/>
            <person name="Formenti G."/>
            <person name="Durbin R."/>
            <person name="Fedrigo O."/>
            <person name="Jarvis E.D."/>
        </authorList>
    </citation>
    <scope>NUCLEOTIDE SEQUENCE [LARGE SCALE GENOMIC DNA]</scope>
</reference>
<sequence>MEELHSLDPRRQELLEARFMGAVSGNTVGSTGSGLANECSNHSYGSLGSSSDKESEVRERERHYAEALSVREGAVLVPVIRCHTISQVAYSLLKEKAQSHPFIHSSLMTNTFTPHMTDTSCYYLTCLPLIATFPSPSSVQTELTALKLAALESNKSLDLEKKEGRIDDLLRANCDLRRQIDEQQKLLEKYKERLNKCITMSKKLLIEKSTQEKQSCREKSMQDRLRLGHFTTVRHGASYTEQWTDGYAFQNLVKQQEGVNQQREEIERQRKLLAKRKPPSSPSLSLATTSEPKQRKTKVVNGNDPDPFLKPSLLTLAEYHEQEEIFKLRLGHLKKEEAEIQAELERLERVRNLHIRELKRINNEDSSSFKDHPTLNERYLLLHLLGRGGFSEVYKAFDLFEQRYAAVKIHQLNKNWREEKKENYHKHACREYRIHKQLDHPRIVKLYDYFSLDTDTFCTVLEFCEGNDLDFYLKQNKLMSEKEARSIVMQIVNALRYLNEIKPPIIHYDLKPGNILLVDGTACGEIKITDFGLSKIMDDDNYGVDGMDLTSQGAGTYWYLPPECFVVGKEPPKISNKVDVWSVGVIFFQCLYGRKPFGHNQSQQDILQENTILKATEVQFPAKPQASTEAKAFIRRCLAYHKEDRFDVHQLGTDTYLLPHMRRSNSSGSLQPASTSISSY</sequence>
<evidence type="ECO:0000256" key="1">
    <source>
        <dbReference type="ARBA" id="ARBA00001946"/>
    </source>
</evidence>
<feature type="domain" description="Protein kinase" evidence="16">
    <location>
        <begin position="379"/>
        <end position="657"/>
    </location>
</feature>
<evidence type="ECO:0000256" key="10">
    <source>
        <dbReference type="ARBA" id="ARBA00023242"/>
    </source>
</evidence>
<comment type="subcellular location">
    <subcellularLocation>
        <location evidence="2">Nucleus</location>
    </subcellularLocation>
</comment>
<dbReference type="EC" id="2.7.11.1" evidence="3"/>
<dbReference type="Proteomes" id="UP000265140">
    <property type="component" value="Chromosome 3"/>
</dbReference>
<organism evidence="17 18">
    <name type="scientific">Esox lucius</name>
    <name type="common">Northern pike</name>
    <dbReference type="NCBI Taxonomy" id="8010"/>
    <lineage>
        <taxon>Eukaryota</taxon>
        <taxon>Metazoa</taxon>
        <taxon>Chordata</taxon>
        <taxon>Craniata</taxon>
        <taxon>Vertebrata</taxon>
        <taxon>Euteleostomi</taxon>
        <taxon>Actinopterygii</taxon>
        <taxon>Neopterygii</taxon>
        <taxon>Teleostei</taxon>
        <taxon>Protacanthopterygii</taxon>
        <taxon>Esociformes</taxon>
        <taxon>Esocidae</taxon>
        <taxon>Esox</taxon>
    </lineage>
</organism>
<dbReference type="GO" id="GO:0035556">
    <property type="term" value="P:intracellular signal transduction"/>
    <property type="evidence" value="ECO:0007669"/>
    <property type="project" value="TreeGrafter"/>
</dbReference>
<evidence type="ECO:0000256" key="14">
    <source>
        <dbReference type="SAM" id="Coils"/>
    </source>
</evidence>
<keyword evidence="5" id="KW-0808">Transferase</keyword>
<dbReference type="InterPro" id="IPR017441">
    <property type="entry name" value="Protein_kinase_ATP_BS"/>
</dbReference>
<reference evidence="18" key="1">
    <citation type="journal article" date="2014" name="PLoS ONE">
        <title>The genome and linkage map of the northern pike (Esox lucius): conserved synteny revealed between the salmonid sister group and the Neoteleostei.</title>
        <authorList>
            <person name="Rondeau E.B."/>
            <person name="Minkley D.R."/>
            <person name="Leong J.S."/>
            <person name="Messmer A.M."/>
            <person name="Jantzen J.R."/>
            <person name="von Schalburg K.R."/>
            <person name="Lemon C."/>
            <person name="Bird N.H."/>
            <person name="Koop B.F."/>
        </authorList>
    </citation>
    <scope>NUCLEOTIDE SEQUENCE</scope>
</reference>
<dbReference type="InterPro" id="IPR008271">
    <property type="entry name" value="Ser/Thr_kinase_AS"/>
</dbReference>
<keyword evidence="8 13" id="KW-0067">ATP-binding</keyword>
<evidence type="ECO:0000256" key="6">
    <source>
        <dbReference type="ARBA" id="ARBA00022741"/>
    </source>
</evidence>
<reference evidence="17" key="4">
    <citation type="submission" date="2025-09" db="UniProtKB">
        <authorList>
            <consortium name="Ensembl"/>
        </authorList>
    </citation>
    <scope>IDENTIFICATION</scope>
</reference>
<keyword evidence="7" id="KW-0418">Kinase</keyword>
<comment type="catalytic activity">
    <reaction evidence="12">
        <text>L-seryl-[protein] + ATP = O-phospho-L-seryl-[protein] + ADP + H(+)</text>
        <dbReference type="Rhea" id="RHEA:17989"/>
        <dbReference type="Rhea" id="RHEA-COMP:9863"/>
        <dbReference type="Rhea" id="RHEA-COMP:11604"/>
        <dbReference type="ChEBI" id="CHEBI:15378"/>
        <dbReference type="ChEBI" id="CHEBI:29999"/>
        <dbReference type="ChEBI" id="CHEBI:30616"/>
        <dbReference type="ChEBI" id="CHEBI:83421"/>
        <dbReference type="ChEBI" id="CHEBI:456216"/>
        <dbReference type="EC" id="2.7.11.1"/>
    </reaction>
</comment>
<comment type="catalytic activity">
    <reaction evidence="11">
        <text>L-threonyl-[protein] + ATP = O-phospho-L-threonyl-[protein] + ADP + H(+)</text>
        <dbReference type="Rhea" id="RHEA:46608"/>
        <dbReference type="Rhea" id="RHEA-COMP:11060"/>
        <dbReference type="Rhea" id="RHEA-COMP:11605"/>
        <dbReference type="ChEBI" id="CHEBI:15378"/>
        <dbReference type="ChEBI" id="CHEBI:30013"/>
        <dbReference type="ChEBI" id="CHEBI:30616"/>
        <dbReference type="ChEBI" id="CHEBI:61977"/>
        <dbReference type="ChEBI" id="CHEBI:456216"/>
        <dbReference type="EC" id="2.7.11.1"/>
    </reaction>
</comment>
<protein>
    <recommendedName>
        <fullName evidence="3">non-specific serine/threonine protein kinase</fullName>
        <ecNumber evidence="3">2.7.11.1</ecNumber>
    </recommendedName>
</protein>
<proteinExistence type="predicted"/>
<evidence type="ECO:0000256" key="7">
    <source>
        <dbReference type="ARBA" id="ARBA00022777"/>
    </source>
</evidence>
<evidence type="ECO:0000259" key="16">
    <source>
        <dbReference type="PROSITE" id="PS50011"/>
    </source>
</evidence>
<dbReference type="PANTHER" id="PTHR22974:SF32">
    <property type="entry name" value="SERINE_THREONINE-PROTEIN KINASE TOUSLED-LIKE 1-B"/>
    <property type="match status" value="1"/>
</dbReference>
<comment type="cofactor">
    <cofactor evidence="1">
        <name>Mg(2+)</name>
        <dbReference type="ChEBI" id="CHEBI:18420"/>
    </cofactor>
</comment>
<name>A0A6Q2YMZ8_ESOLU</name>
<evidence type="ECO:0000256" key="3">
    <source>
        <dbReference type="ARBA" id="ARBA00012513"/>
    </source>
</evidence>
<dbReference type="FunFam" id="1.10.510.10:FF:000037">
    <property type="entry name" value="Serine/threonine-protein kinase tousled-like 2"/>
    <property type="match status" value="1"/>
</dbReference>
<dbReference type="GO" id="GO:0005524">
    <property type="term" value="F:ATP binding"/>
    <property type="evidence" value="ECO:0007669"/>
    <property type="project" value="UniProtKB-UniRule"/>
</dbReference>